<keyword evidence="4 9" id="KW-0863">Zinc-finger</keyword>
<evidence type="ECO:0000259" key="10">
    <source>
        <dbReference type="PROSITE" id="PS50157"/>
    </source>
</evidence>
<name>A0A6I9S1Q9_ELAGV</name>
<evidence type="ECO:0000256" key="4">
    <source>
        <dbReference type="ARBA" id="ARBA00022771"/>
    </source>
</evidence>
<keyword evidence="5" id="KW-0862">Zinc</keyword>
<dbReference type="RefSeq" id="XP_010931909.1">
    <property type="nucleotide sequence ID" value="XM_010933607.2"/>
</dbReference>
<evidence type="ECO:0000313" key="12">
    <source>
        <dbReference type="RefSeq" id="XP_010931909.1"/>
    </source>
</evidence>
<organism evidence="11 12">
    <name type="scientific">Elaeis guineensis var. tenera</name>
    <name type="common">Oil palm</name>
    <dbReference type="NCBI Taxonomy" id="51953"/>
    <lineage>
        <taxon>Eukaryota</taxon>
        <taxon>Viridiplantae</taxon>
        <taxon>Streptophyta</taxon>
        <taxon>Embryophyta</taxon>
        <taxon>Tracheophyta</taxon>
        <taxon>Spermatophyta</taxon>
        <taxon>Magnoliopsida</taxon>
        <taxon>Liliopsida</taxon>
        <taxon>Arecaceae</taxon>
        <taxon>Arecoideae</taxon>
        <taxon>Cocoseae</taxon>
        <taxon>Elaeidinae</taxon>
        <taxon>Elaeis</taxon>
    </lineage>
</organism>
<evidence type="ECO:0000256" key="8">
    <source>
        <dbReference type="ARBA" id="ARBA00023242"/>
    </source>
</evidence>
<feature type="domain" description="C2H2-type" evidence="10">
    <location>
        <begin position="139"/>
        <end position="169"/>
    </location>
</feature>
<dbReference type="GO" id="GO:0006357">
    <property type="term" value="P:regulation of transcription by RNA polymerase II"/>
    <property type="evidence" value="ECO:0007669"/>
    <property type="project" value="TreeGrafter"/>
</dbReference>
<dbReference type="GO" id="GO:0080084">
    <property type="term" value="F:5S rDNA binding"/>
    <property type="evidence" value="ECO:0007669"/>
    <property type="project" value="TreeGrafter"/>
</dbReference>
<dbReference type="InParanoid" id="A0A6I9S1Q9"/>
<dbReference type="FunFam" id="3.30.160.60:FF:000100">
    <property type="entry name" value="Zinc finger 45-like"/>
    <property type="match status" value="1"/>
</dbReference>
<dbReference type="SUPFAM" id="SSF57667">
    <property type="entry name" value="beta-beta-alpha zinc fingers"/>
    <property type="match status" value="4"/>
</dbReference>
<evidence type="ECO:0000256" key="7">
    <source>
        <dbReference type="ARBA" id="ARBA00023163"/>
    </source>
</evidence>
<dbReference type="GO" id="GO:0008270">
    <property type="term" value="F:zinc ion binding"/>
    <property type="evidence" value="ECO:0007669"/>
    <property type="project" value="UniProtKB-KW"/>
</dbReference>
<proteinExistence type="predicted"/>
<dbReference type="PROSITE" id="PS50157">
    <property type="entry name" value="ZINC_FINGER_C2H2_2"/>
    <property type="match status" value="6"/>
</dbReference>
<accession>A0A6I9S1Q9</accession>
<feature type="domain" description="C2H2-type" evidence="10">
    <location>
        <begin position="176"/>
        <end position="201"/>
    </location>
</feature>
<dbReference type="GO" id="GO:0005730">
    <property type="term" value="C:nucleolus"/>
    <property type="evidence" value="ECO:0007669"/>
    <property type="project" value="TreeGrafter"/>
</dbReference>
<reference evidence="12" key="1">
    <citation type="submission" date="2025-08" db="UniProtKB">
        <authorList>
            <consortium name="RefSeq"/>
        </authorList>
    </citation>
    <scope>IDENTIFICATION</scope>
</reference>
<evidence type="ECO:0000256" key="1">
    <source>
        <dbReference type="ARBA" id="ARBA00004123"/>
    </source>
</evidence>
<dbReference type="PROSITE" id="PS00028">
    <property type="entry name" value="ZINC_FINGER_C2H2_1"/>
    <property type="match status" value="7"/>
</dbReference>
<evidence type="ECO:0000256" key="2">
    <source>
        <dbReference type="ARBA" id="ARBA00022723"/>
    </source>
</evidence>
<keyword evidence="7" id="KW-0804">Transcription</keyword>
<comment type="subcellular location">
    <subcellularLocation>
        <location evidence="1">Nucleus</location>
    </subcellularLocation>
</comment>
<feature type="domain" description="C2H2-type" evidence="10">
    <location>
        <begin position="297"/>
        <end position="323"/>
    </location>
</feature>
<dbReference type="InterPro" id="IPR013087">
    <property type="entry name" value="Znf_C2H2_type"/>
</dbReference>
<keyword evidence="8" id="KW-0539">Nucleus</keyword>
<feature type="domain" description="C2H2-type" evidence="10">
    <location>
        <begin position="82"/>
        <end position="109"/>
    </location>
</feature>
<evidence type="ECO:0000256" key="9">
    <source>
        <dbReference type="PROSITE-ProRule" id="PRU00042"/>
    </source>
</evidence>
<dbReference type="GeneID" id="105052697"/>
<dbReference type="GO" id="GO:0003700">
    <property type="term" value="F:DNA-binding transcription factor activity"/>
    <property type="evidence" value="ECO:0007669"/>
    <property type="project" value="TreeGrafter"/>
</dbReference>
<dbReference type="PANTHER" id="PTHR46179:SF13">
    <property type="entry name" value="C2H2-TYPE DOMAIN-CONTAINING PROTEIN"/>
    <property type="match status" value="1"/>
</dbReference>
<evidence type="ECO:0000256" key="3">
    <source>
        <dbReference type="ARBA" id="ARBA00022737"/>
    </source>
</evidence>
<dbReference type="Proteomes" id="UP000504607">
    <property type="component" value="Chromosome 10"/>
</dbReference>
<dbReference type="SMART" id="SM00355">
    <property type="entry name" value="ZnF_C2H2"/>
    <property type="match status" value="9"/>
</dbReference>
<dbReference type="InterPro" id="IPR036236">
    <property type="entry name" value="Znf_C2H2_sf"/>
</dbReference>
<dbReference type="AlphaFoldDB" id="A0A6I9S1Q9"/>
<dbReference type="FunCoup" id="A0A6I9S1Q9">
    <property type="interactions" value="63"/>
</dbReference>
<dbReference type="OrthoDB" id="427030at2759"/>
<protein>
    <submittedName>
        <fullName evidence="12">Transcription factor IIIA</fullName>
    </submittedName>
</protein>
<keyword evidence="11" id="KW-1185">Reference proteome</keyword>
<dbReference type="KEGG" id="egu:105052697"/>
<sequence>MASVEPTSLGGGTANEVADGLSEKEKPIFRDIRRYYCEYCGICRSKKSLIRSHILSDHEDELKDAQTDQGNEETEVNNQLRHTCQECGASFRKPAYLKQHMQSHSLERPFSCPLDDCHLSYRRKDHLTRHLLQHQGKLFTCPVENCDRRFAIKGNMSRHVKEFHEDGCPCEGEKQYICQEPGCGKAFKYASKLRKHEDTHAKLDFVEVICCEPGCMKTFTNTECLKAHTQSCHQYVQCEVCGTQQLKKNLKRHQRMHEGGGVTERIKCCFKGCQYTFSNRSNLNLHIKAVHQELRPFACRISGCGKRFPYKHVRDNHEKSGVHVYVQGDFLETDEHLRSRPRGGRKRKYLSVETLQRKRVVPPGQVSSLDDGTSYMRWLLSDDQH</sequence>
<gene>
    <name evidence="12" type="primary">LOC105052697</name>
</gene>
<dbReference type="Pfam" id="PF00096">
    <property type="entry name" value="zf-C2H2"/>
    <property type="match status" value="4"/>
</dbReference>
<evidence type="ECO:0000313" key="11">
    <source>
        <dbReference type="Proteomes" id="UP000504607"/>
    </source>
</evidence>
<keyword evidence="3" id="KW-0677">Repeat</keyword>
<dbReference type="Gene3D" id="3.30.160.60">
    <property type="entry name" value="Classic Zinc Finger"/>
    <property type="match status" value="5"/>
</dbReference>
<feature type="domain" description="C2H2-type" evidence="10">
    <location>
        <begin position="110"/>
        <end position="139"/>
    </location>
</feature>
<feature type="domain" description="C2H2-type" evidence="10">
    <location>
        <begin position="266"/>
        <end position="296"/>
    </location>
</feature>
<keyword evidence="6" id="KW-0805">Transcription regulation</keyword>
<dbReference type="InterPro" id="IPR051061">
    <property type="entry name" value="Zinc_finger_trans_reg"/>
</dbReference>
<dbReference type="PANTHER" id="PTHR46179">
    <property type="entry name" value="ZINC FINGER PROTEIN"/>
    <property type="match status" value="1"/>
</dbReference>
<keyword evidence="2" id="KW-0479">Metal-binding</keyword>
<evidence type="ECO:0000256" key="5">
    <source>
        <dbReference type="ARBA" id="ARBA00022833"/>
    </source>
</evidence>
<evidence type="ECO:0000256" key="6">
    <source>
        <dbReference type="ARBA" id="ARBA00023015"/>
    </source>
</evidence>